<dbReference type="InterPro" id="IPR010998">
    <property type="entry name" value="Integrase_recombinase_N"/>
</dbReference>
<evidence type="ECO:0000256" key="1">
    <source>
        <dbReference type="ARBA" id="ARBA00008857"/>
    </source>
</evidence>
<dbReference type="InterPro" id="IPR025166">
    <property type="entry name" value="Integrase_DNA_bind_dom"/>
</dbReference>
<dbReference type="InterPro" id="IPR053876">
    <property type="entry name" value="Phage_int_M"/>
</dbReference>
<evidence type="ECO:0000313" key="7">
    <source>
        <dbReference type="Proteomes" id="UP001314635"/>
    </source>
</evidence>
<comment type="similarity">
    <text evidence="1">Belongs to the 'phage' integrase family.</text>
</comment>
<dbReference type="InterPro" id="IPR038488">
    <property type="entry name" value="Integrase_DNA-bd_sf"/>
</dbReference>
<keyword evidence="7" id="KW-1185">Reference proteome</keyword>
<dbReference type="PANTHER" id="PTHR30629:SF2">
    <property type="entry name" value="PROPHAGE INTEGRASE INTS-RELATED"/>
    <property type="match status" value="1"/>
</dbReference>
<keyword evidence="3 6" id="KW-0238">DNA-binding</keyword>
<proteinExistence type="inferred from homology"/>
<accession>A0ABS5GKC4</accession>
<dbReference type="InterPro" id="IPR002104">
    <property type="entry name" value="Integrase_catalytic"/>
</dbReference>
<dbReference type="PROSITE" id="PS51898">
    <property type="entry name" value="TYR_RECOMBINASE"/>
    <property type="match status" value="1"/>
</dbReference>
<dbReference type="SUPFAM" id="SSF56349">
    <property type="entry name" value="DNA breaking-rejoining enzymes"/>
    <property type="match status" value="1"/>
</dbReference>
<dbReference type="RefSeq" id="WP_211400877.1">
    <property type="nucleotide sequence ID" value="NZ_JAFCLK010000102.1"/>
</dbReference>
<organism evidence="6 7">
    <name type="scientific">Bradyrhizobium denitrificans</name>
    <dbReference type="NCBI Taxonomy" id="2734912"/>
    <lineage>
        <taxon>Bacteria</taxon>
        <taxon>Pseudomonadati</taxon>
        <taxon>Pseudomonadota</taxon>
        <taxon>Alphaproteobacteria</taxon>
        <taxon>Hyphomicrobiales</taxon>
        <taxon>Nitrobacteraceae</taxon>
        <taxon>Bradyrhizobium</taxon>
    </lineage>
</organism>
<dbReference type="PANTHER" id="PTHR30629">
    <property type="entry name" value="PROPHAGE INTEGRASE"/>
    <property type="match status" value="1"/>
</dbReference>
<gene>
    <name evidence="6" type="ORF">JQ619_38500</name>
</gene>
<comment type="caution">
    <text evidence="6">The sequence shown here is derived from an EMBL/GenBank/DDBJ whole genome shotgun (WGS) entry which is preliminary data.</text>
</comment>
<evidence type="ECO:0000256" key="4">
    <source>
        <dbReference type="ARBA" id="ARBA00023172"/>
    </source>
</evidence>
<keyword evidence="4" id="KW-0233">DNA recombination</keyword>
<evidence type="ECO:0000256" key="3">
    <source>
        <dbReference type="ARBA" id="ARBA00023125"/>
    </source>
</evidence>
<dbReference type="InterPro" id="IPR013762">
    <property type="entry name" value="Integrase-like_cat_sf"/>
</dbReference>
<dbReference type="InterPro" id="IPR011010">
    <property type="entry name" value="DNA_brk_join_enz"/>
</dbReference>
<reference evidence="7" key="1">
    <citation type="journal article" date="2021" name="ISME J.">
        <title>Evolutionary origin and ecological implication of a unique nif island in free-living Bradyrhizobium lineages.</title>
        <authorList>
            <person name="Tao J."/>
        </authorList>
    </citation>
    <scope>NUCLEOTIDE SEQUENCE [LARGE SCALE GENOMIC DNA]</scope>
    <source>
        <strain evidence="7">SZCCT0094</strain>
    </source>
</reference>
<dbReference type="Pfam" id="PF00589">
    <property type="entry name" value="Phage_integrase"/>
    <property type="match status" value="1"/>
</dbReference>
<dbReference type="Gene3D" id="1.10.150.130">
    <property type="match status" value="1"/>
</dbReference>
<dbReference type="Gene3D" id="3.30.160.390">
    <property type="entry name" value="Integrase, DNA-binding domain"/>
    <property type="match status" value="1"/>
</dbReference>
<protein>
    <submittedName>
        <fullName evidence="6">Integrase arm-type DNA-binding domain-containing protein</fullName>
    </submittedName>
</protein>
<dbReference type="EMBL" id="JAFCLK010000102">
    <property type="protein sequence ID" value="MBR1141640.1"/>
    <property type="molecule type" value="Genomic_DNA"/>
</dbReference>
<dbReference type="Gene3D" id="1.10.443.10">
    <property type="entry name" value="Intergrase catalytic core"/>
    <property type="match status" value="1"/>
</dbReference>
<dbReference type="InterPro" id="IPR050808">
    <property type="entry name" value="Phage_Integrase"/>
</dbReference>
<dbReference type="Pfam" id="PF22022">
    <property type="entry name" value="Phage_int_M"/>
    <property type="match status" value="1"/>
</dbReference>
<dbReference type="Proteomes" id="UP001314635">
    <property type="component" value="Unassembled WGS sequence"/>
</dbReference>
<keyword evidence="2" id="KW-0229">DNA integration</keyword>
<evidence type="ECO:0000256" key="2">
    <source>
        <dbReference type="ARBA" id="ARBA00022908"/>
    </source>
</evidence>
<dbReference type="Pfam" id="PF13356">
    <property type="entry name" value="Arm-DNA-bind_3"/>
    <property type="match status" value="1"/>
</dbReference>
<sequence length="425" mass="47990">MLTDVQIRKAKAADKPYKLPDGGGLHVYVSAAGGKLWRLRYEFDGKEKLLSLGPYPSVGLAEARDAAANAKRFLREGRDPAVEKRLRRLQVATSQSSTFEAIAREWHDLNKGHWVEQHAFDVLHSLERDVFPDLGTIPIRDITAANVIAVLRQIEGRPAVETARRVRQRMSAVFVYAIASGRAENDPAAAVQKAMKPLKKGRQPAVTDLEQARIVLRRADETPASPVTKLALRLLALTALRPGTLIAAPWAEFEDLDPKSPIWVVPAERMKLRLQYKDDQSRDHLVPLSTQARDVLRALRKLTGRTPYLFPNQRHAHRPASENAIGYLLNRAGYHHRHVPHGWRATFSTVMNERYKHDRHIIDLMLAHVPKNAVEGAYNRAEHLDRRIELAQAWADLLMVDQMPIEDLLSLRRSPKPGREMAAVI</sequence>
<dbReference type="GO" id="GO:0003677">
    <property type="term" value="F:DNA binding"/>
    <property type="evidence" value="ECO:0007669"/>
    <property type="project" value="UniProtKB-KW"/>
</dbReference>
<name>A0ABS5GKC4_9BRAD</name>
<feature type="domain" description="Tyr recombinase" evidence="5">
    <location>
        <begin position="202"/>
        <end position="395"/>
    </location>
</feature>
<dbReference type="CDD" id="cd00801">
    <property type="entry name" value="INT_P4_C"/>
    <property type="match status" value="1"/>
</dbReference>
<evidence type="ECO:0000313" key="6">
    <source>
        <dbReference type="EMBL" id="MBR1141640.1"/>
    </source>
</evidence>
<evidence type="ECO:0000259" key="5">
    <source>
        <dbReference type="PROSITE" id="PS51898"/>
    </source>
</evidence>